<accession>A0A0V1EIT6</accession>
<sequence length="32" mass="4048">EHPKCEKRLFRKFSRKSPSDHPKCEERLFRKF</sequence>
<evidence type="ECO:0000313" key="2">
    <source>
        <dbReference type="Proteomes" id="UP000055024"/>
    </source>
</evidence>
<keyword evidence="2" id="KW-1185">Reference proteome</keyword>
<dbReference type="AlphaFoldDB" id="A0A0V1EIT6"/>
<reference evidence="1 2" key="1">
    <citation type="submission" date="2015-01" db="EMBL/GenBank/DDBJ databases">
        <title>Evolution of Trichinella species and genotypes.</title>
        <authorList>
            <person name="Korhonen P.K."/>
            <person name="Edoardo P."/>
            <person name="Giuseppe L.R."/>
            <person name="Gasser R.B."/>
        </authorList>
    </citation>
    <scope>NUCLEOTIDE SEQUENCE [LARGE SCALE GENOMIC DNA]</scope>
    <source>
        <strain evidence="1">ISS1029</strain>
    </source>
</reference>
<name>A0A0V1EIT6_9BILA</name>
<gene>
    <name evidence="1" type="ORF">T11_6184</name>
</gene>
<protein>
    <submittedName>
        <fullName evidence="1">Uncharacterized protein</fullName>
    </submittedName>
</protein>
<dbReference type="Proteomes" id="UP000055024">
    <property type="component" value="Unassembled WGS sequence"/>
</dbReference>
<comment type="caution">
    <text evidence="1">The sequence shown here is derived from an EMBL/GenBank/DDBJ whole genome shotgun (WGS) entry which is preliminary data.</text>
</comment>
<feature type="non-terminal residue" evidence="1">
    <location>
        <position position="32"/>
    </location>
</feature>
<proteinExistence type="predicted"/>
<evidence type="ECO:0000313" key="1">
    <source>
        <dbReference type="EMBL" id="KRY73596.1"/>
    </source>
</evidence>
<organism evidence="1 2">
    <name type="scientific">Trichinella zimbabwensis</name>
    <dbReference type="NCBI Taxonomy" id="268475"/>
    <lineage>
        <taxon>Eukaryota</taxon>
        <taxon>Metazoa</taxon>
        <taxon>Ecdysozoa</taxon>
        <taxon>Nematoda</taxon>
        <taxon>Enoplea</taxon>
        <taxon>Dorylaimia</taxon>
        <taxon>Trichinellida</taxon>
        <taxon>Trichinellidae</taxon>
        <taxon>Trichinella</taxon>
    </lineage>
</organism>
<feature type="non-terminal residue" evidence="1">
    <location>
        <position position="1"/>
    </location>
</feature>
<dbReference type="EMBL" id="JYDP01007276">
    <property type="protein sequence ID" value="KRY73596.1"/>
    <property type="molecule type" value="Genomic_DNA"/>
</dbReference>